<protein>
    <submittedName>
        <fullName evidence="2">Uncharacterized protein</fullName>
    </submittedName>
</protein>
<reference evidence="2 3" key="1">
    <citation type="submission" date="2024-04" db="EMBL/GenBank/DDBJ databases">
        <authorList>
            <person name="Rising A."/>
            <person name="Reimegard J."/>
            <person name="Sonavane S."/>
            <person name="Akerstrom W."/>
            <person name="Nylinder S."/>
            <person name="Hedman E."/>
            <person name="Kallberg Y."/>
        </authorList>
    </citation>
    <scope>NUCLEOTIDE SEQUENCE [LARGE SCALE GENOMIC DNA]</scope>
</reference>
<accession>A0AAV1ZP80</accession>
<dbReference type="AlphaFoldDB" id="A0AAV1ZP80"/>
<evidence type="ECO:0000256" key="1">
    <source>
        <dbReference type="SAM" id="Phobius"/>
    </source>
</evidence>
<organism evidence="2 3">
    <name type="scientific">Larinioides sclopetarius</name>
    <dbReference type="NCBI Taxonomy" id="280406"/>
    <lineage>
        <taxon>Eukaryota</taxon>
        <taxon>Metazoa</taxon>
        <taxon>Ecdysozoa</taxon>
        <taxon>Arthropoda</taxon>
        <taxon>Chelicerata</taxon>
        <taxon>Arachnida</taxon>
        <taxon>Araneae</taxon>
        <taxon>Araneomorphae</taxon>
        <taxon>Entelegynae</taxon>
        <taxon>Araneoidea</taxon>
        <taxon>Araneidae</taxon>
        <taxon>Larinioides</taxon>
    </lineage>
</organism>
<keyword evidence="1" id="KW-0812">Transmembrane</keyword>
<evidence type="ECO:0000313" key="3">
    <source>
        <dbReference type="Proteomes" id="UP001497382"/>
    </source>
</evidence>
<keyword evidence="1" id="KW-1133">Transmembrane helix</keyword>
<feature type="transmembrane region" description="Helical" evidence="1">
    <location>
        <begin position="23"/>
        <end position="44"/>
    </location>
</feature>
<dbReference type="EMBL" id="CAXIEN010000069">
    <property type="protein sequence ID" value="CAL1273629.1"/>
    <property type="molecule type" value="Genomic_DNA"/>
</dbReference>
<proteinExistence type="predicted"/>
<feature type="non-terminal residue" evidence="2">
    <location>
        <position position="45"/>
    </location>
</feature>
<evidence type="ECO:0000313" key="2">
    <source>
        <dbReference type="EMBL" id="CAL1273629.1"/>
    </source>
</evidence>
<name>A0AAV1ZP80_9ARAC</name>
<dbReference type="Proteomes" id="UP001497382">
    <property type="component" value="Unassembled WGS sequence"/>
</dbReference>
<keyword evidence="1" id="KW-0472">Membrane</keyword>
<sequence>MCFLQYSSKSFLFVYKRSVLKRALSFLQALFVVWTIPGITWYQYS</sequence>
<gene>
    <name evidence="2" type="ORF">LARSCL_LOCUS7006</name>
</gene>
<keyword evidence="3" id="KW-1185">Reference proteome</keyword>
<comment type="caution">
    <text evidence="2">The sequence shown here is derived from an EMBL/GenBank/DDBJ whole genome shotgun (WGS) entry which is preliminary data.</text>
</comment>